<proteinExistence type="predicted"/>
<dbReference type="Gene3D" id="2.60.40.1090">
    <property type="entry name" value="Fimbrial-type adhesion domain"/>
    <property type="match status" value="1"/>
</dbReference>
<keyword evidence="1" id="KW-1133">Transmembrane helix</keyword>
<dbReference type="EMBL" id="SITJ01000055">
    <property type="protein sequence ID" value="TBL69132.1"/>
    <property type="molecule type" value="Genomic_DNA"/>
</dbReference>
<name>A0ABD7Q6K2_HAFAL</name>
<keyword evidence="1" id="KW-0472">Membrane</keyword>
<evidence type="ECO:0000256" key="1">
    <source>
        <dbReference type="SAM" id="Phobius"/>
    </source>
</evidence>
<organism evidence="3 4">
    <name type="scientific">Hafnia alvei</name>
    <dbReference type="NCBI Taxonomy" id="569"/>
    <lineage>
        <taxon>Bacteria</taxon>
        <taxon>Pseudomonadati</taxon>
        <taxon>Pseudomonadota</taxon>
        <taxon>Gammaproteobacteria</taxon>
        <taxon>Enterobacterales</taxon>
        <taxon>Hafniaceae</taxon>
        <taxon>Hafnia</taxon>
    </lineage>
</organism>
<comment type="caution">
    <text evidence="3">The sequence shown here is derived from an EMBL/GenBank/DDBJ whole genome shotgun (WGS) entry which is preliminary data.</text>
</comment>
<sequence length="218" mass="24056">MFERPAKVDNRTPFGMLVSIFLIASIVAMMMATFLSSLLWSDYAFAGVSSTNIDGLHGTLHVRGLLTEAPCILEMNTAEQRVDMGATGSYQLRRPGDRGESISFTIKLRDCLHTSGRQLDERAGIKTWANDQPVVSIAFLASADVDNPQLVQAKGIEGMGLRITDSQHRDIRLGSRGLTQWLVPGDNELVYYAIPERTKAALKDGSYLARVNFSLNYD</sequence>
<dbReference type="PANTHER" id="PTHR33420">
    <property type="entry name" value="FIMBRIAL SUBUNIT ELFA-RELATED"/>
    <property type="match status" value="1"/>
</dbReference>
<accession>A0ABD7Q6K2</accession>
<feature type="domain" description="Fimbrial-type adhesion" evidence="2">
    <location>
        <begin position="66"/>
        <end position="218"/>
    </location>
</feature>
<dbReference type="InterPro" id="IPR000259">
    <property type="entry name" value="Adhesion_dom_fimbrial"/>
</dbReference>
<evidence type="ECO:0000259" key="2">
    <source>
        <dbReference type="Pfam" id="PF00419"/>
    </source>
</evidence>
<dbReference type="PANTHER" id="PTHR33420:SF26">
    <property type="entry name" value="FIMBRIAL SUBUNIT"/>
    <property type="match status" value="1"/>
</dbReference>
<dbReference type="InterPro" id="IPR036937">
    <property type="entry name" value="Adhesion_dom_fimbrial_sf"/>
</dbReference>
<evidence type="ECO:0000313" key="3">
    <source>
        <dbReference type="EMBL" id="TBL69132.1"/>
    </source>
</evidence>
<dbReference type="InterPro" id="IPR008966">
    <property type="entry name" value="Adhesion_dom_sf"/>
</dbReference>
<dbReference type="Pfam" id="PF00419">
    <property type="entry name" value="Fimbrial"/>
    <property type="match status" value="1"/>
</dbReference>
<feature type="transmembrane region" description="Helical" evidence="1">
    <location>
        <begin position="12"/>
        <end position="40"/>
    </location>
</feature>
<dbReference type="Proteomes" id="UP000291600">
    <property type="component" value="Unassembled WGS sequence"/>
</dbReference>
<reference evidence="3 4" key="1">
    <citation type="submission" date="2019-02" db="EMBL/GenBank/DDBJ databases">
        <title>Comparative genomic analysis of the Hafnia genus genomes.</title>
        <authorList>
            <person name="Zhiqiu Y."/>
            <person name="Chao Y."/>
            <person name="Yuhui D."/>
            <person name="Di H."/>
            <person name="Bin L."/>
        </authorList>
    </citation>
    <scope>NUCLEOTIDE SEQUENCE [LARGE SCALE GENOMIC DNA]</scope>
    <source>
        <strain evidence="3 4">PCM_1210</strain>
    </source>
</reference>
<keyword evidence="1" id="KW-0812">Transmembrane</keyword>
<dbReference type="RefSeq" id="WP_130970543.1">
    <property type="nucleotide sequence ID" value="NZ_SITJ01000055.1"/>
</dbReference>
<gene>
    <name evidence="3" type="ORF">EYY96_05315</name>
</gene>
<dbReference type="SUPFAM" id="SSF49401">
    <property type="entry name" value="Bacterial adhesins"/>
    <property type="match status" value="1"/>
</dbReference>
<evidence type="ECO:0000313" key="4">
    <source>
        <dbReference type="Proteomes" id="UP000291600"/>
    </source>
</evidence>
<dbReference type="InterPro" id="IPR050263">
    <property type="entry name" value="Bact_Fimbrial_Adh_Pro"/>
</dbReference>
<dbReference type="AlphaFoldDB" id="A0ABD7Q6K2"/>
<protein>
    <submittedName>
        <fullName evidence="3">Type 1 fimbrial protein</fullName>
    </submittedName>
</protein>